<dbReference type="Proteomes" id="UP000606786">
    <property type="component" value="Unassembled WGS sequence"/>
</dbReference>
<feature type="region of interest" description="Disordered" evidence="1">
    <location>
        <begin position="1"/>
        <end position="59"/>
    </location>
</feature>
<sequence length="84" mass="9277">MKHKKRASEMIFNTYTHSSRSSRSRVQLNFNAHRSAANKASKTSLTTGPSGKNKLHFGKGTVSFDISAKAESTGRHNEGDQQQL</sequence>
<dbReference type="EMBL" id="CAJHJT010000056">
    <property type="protein sequence ID" value="CAD7012876.1"/>
    <property type="molecule type" value="Genomic_DNA"/>
</dbReference>
<name>A0A811VBW8_CERCA</name>
<gene>
    <name evidence="2" type="ORF">CCAP1982_LOCUS20975</name>
</gene>
<keyword evidence="3" id="KW-1185">Reference proteome</keyword>
<proteinExistence type="predicted"/>
<protein>
    <submittedName>
        <fullName evidence="2">(Mediterranean fruit fly) hypothetical protein</fullName>
    </submittedName>
</protein>
<dbReference type="AlphaFoldDB" id="A0A811VBW8"/>
<reference evidence="2" key="1">
    <citation type="submission" date="2020-11" db="EMBL/GenBank/DDBJ databases">
        <authorList>
            <person name="Whitehead M."/>
        </authorList>
    </citation>
    <scope>NUCLEOTIDE SEQUENCE</scope>
    <source>
        <strain evidence="2">EGII</strain>
    </source>
</reference>
<comment type="caution">
    <text evidence="2">The sequence shown here is derived from an EMBL/GenBank/DDBJ whole genome shotgun (WGS) entry which is preliminary data.</text>
</comment>
<organism evidence="2 3">
    <name type="scientific">Ceratitis capitata</name>
    <name type="common">Mediterranean fruit fly</name>
    <name type="synonym">Tephritis capitata</name>
    <dbReference type="NCBI Taxonomy" id="7213"/>
    <lineage>
        <taxon>Eukaryota</taxon>
        <taxon>Metazoa</taxon>
        <taxon>Ecdysozoa</taxon>
        <taxon>Arthropoda</taxon>
        <taxon>Hexapoda</taxon>
        <taxon>Insecta</taxon>
        <taxon>Pterygota</taxon>
        <taxon>Neoptera</taxon>
        <taxon>Endopterygota</taxon>
        <taxon>Diptera</taxon>
        <taxon>Brachycera</taxon>
        <taxon>Muscomorpha</taxon>
        <taxon>Tephritoidea</taxon>
        <taxon>Tephritidae</taxon>
        <taxon>Ceratitis</taxon>
        <taxon>Ceratitis</taxon>
    </lineage>
</organism>
<evidence type="ECO:0000313" key="3">
    <source>
        <dbReference type="Proteomes" id="UP000606786"/>
    </source>
</evidence>
<feature type="compositionally biased region" description="Polar residues" evidence="1">
    <location>
        <begin position="26"/>
        <end position="50"/>
    </location>
</feature>
<evidence type="ECO:0000256" key="1">
    <source>
        <dbReference type="SAM" id="MobiDB-lite"/>
    </source>
</evidence>
<evidence type="ECO:0000313" key="2">
    <source>
        <dbReference type="EMBL" id="CAD7012876.1"/>
    </source>
</evidence>
<accession>A0A811VBW8</accession>